<evidence type="ECO:0000313" key="2">
    <source>
        <dbReference type="EMBL" id="MFD1342900.1"/>
    </source>
</evidence>
<keyword evidence="1" id="KW-0732">Signal</keyword>
<reference evidence="3" key="1">
    <citation type="journal article" date="2019" name="Int. J. Syst. Evol. Microbiol.">
        <title>The Global Catalogue of Microorganisms (GCM) 10K type strain sequencing project: providing services to taxonomists for standard genome sequencing and annotation.</title>
        <authorList>
            <consortium name="The Broad Institute Genomics Platform"/>
            <consortium name="The Broad Institute Genome Sequencing Center for Infectious Disease"/>
            <person name="Wu L."/>
            <person name="Ma J."/>
        </authorList>
    </citation>
    <scope>NUCLEOTIDE SEQUENCE [LARGE SCALE GENOMIC DNA]</scope>
    <source>
        <strain evidence="3">CCUG 62953</strain>
    </source>
</reference>
<name>A0ABW3ZIM2_9RHOB</name>
<comment type="caution">
    <text evidence="2">The sequence shown here is derived from an EMBL/GenBank/DDBJ whole genome shotgun (WGS) entry which is preliminary data.</text>
</comment>
<dbReference type="RefSeq" id="WP_386803374.1">
    <property type="nucleotide sequence ID" value="NZ_JBHTMU010000016.1"/>
</dbReference>
<feature type="chain" id="PRO_5047344356" evidence="1">
    <location>
        <begin position="24"/>
        <end position="99"/>
    </location>
</feature>
<evidence type="ECO:0000256" key="1">
    <source>
        <dbReference type="SAM" id="SignalP"/>
    </source>
</evidence>
<sequence length="99" mass="10473">MISLIFHLAALVAFLFGSHPATAQVETVCGPRAPLVAALTETFGESLVASETIEGKRIELWSSSGLKRSWTLLLVLEDGSACFLAQGTLAIQLEEGVDA</sequence>
<accession>A0ABW3ZIM2</accession>
<gene>
    <name evidence="2" type="ORF">ACFQ4E_10750</name>
</gene>
<dbReference type="Proteomes" id="UP001597135">
    <property type="component" value="Unassembled WGS sequence"/>
</dbReference>
<protein>
    <submittedName>
        <fullName evidence="2">Uncharacterized protein</fullName>
    </submittedName>
</protein>
<keyword evidence="3" id="KW-1185">Reference proteome</keyword>
<proteinExistence type="predicted"/>
<organism evidence="2 3">
    <name type="scientific">Litorisediminicola beolgyonensis</name>
    <dbReference type="NCBI Taxonomy" id="1173614"/>
    <lineage>
        <taxon>Bacteria</taxon>
        <taxon>Pseudomonadati</taxon>
        <taxon>Pseudomonadota</taxon>
        <taxon>Alphaproteobacteria</taxon>
        <taxon>Rhodobacterales</taxon>
        <taxon>Paracoccaceae</taxon>
        <taxon>Litorisediminicola</taxon>
    </lineage>
</organism>
<dbReference type="EMBL" id="JBHTMU010000016">
    <property type="protein sequence ID" value="MFD1342900.1"/>
    <property type="molecule type" value="Genomic_DNA"/>
</dbReference>
<feature type="signal peptide" evidence="1">
    <location>
        <begin position="1"/>
        <end position="23"/>
    </location>
</feature>
<evidence type="ECO:0000313" key="3">
    <source>
        <dbReference type="Proteomes" id="UP001597135"/>
    </source>
</evidence>